<reference evidence="2" key="1">
    <citation type="submission" date="2018-05" db="EMBL/GenBank/DDBJ databases">
        <authorList>
            <person name="Lanie J.A."/>
            <person name="Ng W.-L."/>
            <person name="Kazmierczak K.M."/>
            <person name="Andrzejewski T.M."/>
            <person name="Davidsen T.M."/>
            <person name="Wayne K.J."/>
            <person name="Tettelin H."/>
            <person name="Glass J.I."/>
            <person name="Rusch D."/>
            <person name="Podicherti R."/>
            <person name="Tsui H.-C.T."/>
            <person name="Winkler M.E."/>
        </authorList>
    </citation>
    <scope>NUCLEOTIDE SEQUENCE</scope>
</reference>
<dbReference type="AlphaFoldDB" id="A0A382YFQ6"/>
<keyword evidence="1" id="KW-0472">Membrane</keyword>
<gene>
    <name evidence="2" type="ORF">METZ01_LOCUS434673</name>
</gene>
<keyword evidence="1" id="KW-0812">Transmembrane</keyword>
<name>A0A382YFQ6_9ZZZZ</name>
<accession>A0A382YFQ6</accession>
<protein>
    <submittedName>
        <fullName evidence="2">Uncharacterized protein</fullName>
    </submittedName>
</protein>
<feature type="transmembrane region" description="Helical" evidence="1">
    <location>
        <begin position="47"/>
        <end position="66"/>
    </location>
</feature>
<evidence type="ECO:0000256" key="1">
    <source>
        <dbReference type="SAM" id="Phobius"/>
    </source>
</evidence>
<evidence type="ECO:0000313" key="2">
    <source>
        <dbReference type="EMBL" id="SVD81819.1"/>
    </source>
</evidence>
<feature type="transmembrane region" description="Helical" evidence="1">
    <location>
        <begin position="72"/>
        <end position="93"/>
    </location>
</feature>
<sequence>ISLCVNNARAVIGGLVGYTTGFHRTPKYGVGSEGRLGSKYTGTKSPIAFAELAMAVYFVFVITRAWEIGLYFGLPFLLLFHIGFLYTGLLSGLQPWLVGLRLR</sequence>
<feature type="non-terminal residue" evidence="2">
    <location>
        <position position="1"/>
    </location>
</feature>
<keyword evidence="1" id="KW-1133">Transmembrane helix</keyword>
<dbReference type="EMBL" id="UINC01175279">
    <property type="protein sequence ID" value="SVD81819.1"/>
    <property type="molecule type" value="Genomic_DNA"/>
</dbReference>
<organism evidence="2">
    <name type="scientific">marine metagenome</name>
    <dbReference type="NCBI Taxonomy" id="408172"/>
    <lineage>
        <taxon>unclassified sequences</taxon>
        <taxon>metagenomes</taxon>
        <taxon>ecological metagenomes</taxon>
    </lineage>
</organism>
<proteinExistence type="predicted"/>